<feature type="transmembrane region" description="Helical" evidence="1">
    <location>
        <begin position="56"/>
        <end position="77"/>
    </location>
</feature>
<feature type="transmembrane region" description="Helical" evidence="1">
    <location>
        <begin position="278"/>
        <end position="299"/>
    </location>
</feature>
<organism evidence="3 4">
    <name type="scientific">Scleromatobacter humisilvae</name>
    <dbReference type="NCBI Taxonomy" id="2897159"/>
    <lineage>
        <taxon>Bacteria</taxon>
        <taxon>Pseudomonadati</taxon>
        <taxon>Pseudomonadota</taxon>
        <taxon>Betaproteobacteria</taxon>
        <taxon>Burkholderiales</taxon>
        <taxon>Sphaerotilaceae</taxon>
        <taxon>Scleromatobacter</taxon>
    </lineage>
</organism>
<feature type="transmembrane region" description="Helical" evidence="1">
    <location>
        <begin position="305"/>
        <end position="325"/>
    </location>
</feature>
<evidence type="ECO:0000256" key="1">
    <source>
        <dbReference type="SAM" id="Phobius"/>
    </source>
</evidence>
<evidence type="ECO:0000313" key="4">
    <source>
        <dbReference type="Proteomes" id="UP001139353"/>
    </source>
</evidence>
<feature type="transmembrane region" description="Helical" evidence="1">
    <location>
        <begin position="178"/>
        <end position="197"/>
    </location>
</feature>
<name>A0A9X1YG25_9BURK</name>
<dbReference type="Proteomes" id="UP001139353">
    <property type="component" value="Unassembled WGS sequence"/>
</dbReference>
<proteinExistence type="predicted"/>
<comment type="caution">
    <text evidence="3">The sequence shown here is derived from an EMBL/GenBank/DDBJ whole genome shotgun (WGS) entry which is preliminary data.</text>
</comment>
<accession>A0A9X1YG25</accession>
<evidence type="ECO:0000313" key="3">
    <source>
        <dbReference type="EMBL" id="MCK9685854.1"/>
    </source>
</evidence>
<dbReference type="EMBL" id="JAJLJH010000001">
    <property type="protein sequence ID" value="MCK9685854.1"/>
    <property type="molecule type" value="Genomic_DNA"/>
</dbReference>
<gene>
    <name evidence="3" type="ORF">LPC04_09060</name>
</gene>
<reference evidence="3" key="1">
    <citation type="submission" date="2021-11" db="EMBL/GenBank/DDBJ databases">
        <title>BS-T2-15 a new species belonging to the Comamonadaceae family isolated from the soil of a French oak forest.</title>
        <authorList>
            <person name="Mieszkin S."/>
            <person name="Alain K."/>
        </authorList>
    </citation>
    <scope>NUCLEOTIDE SEQUENCE</scope>
    <source>
        <strain evidence="3">BS-T2-15</strain>
    </source>
</reference>
<feature type="transmembrane region" description="Helical" evidence="1">
    <location>
        <begin position="137"/>
        <end position="158"/>
    </location>
</feature>
<feature type="transmembrane region" description="Helical" evidence="1">
    <location>
        <begin position="240"/>
        <end position="258"/>
    </location>
</feature>
<feature type="transmembrane region" description="Helical" evidence="1">
    <location>
        <begin position="337"/>
        <end position="354"/>
    </location>
</feature>
<dbReference type="Pfam" id="PF07786">
    <property type="entry name" value="HGSNAT_cat"/>
    <property type="match status" value="1"/>
</dbReference>
<keyword evidence="1" id="KW-0812">Transmembrane</keyword>
<evidence type="ECO:0000259" key="2">
    <source>
        <dbReference type="Pfam" id="PF07786"/>
    </source>
</evidence>
<feature type="domain" description="Heparan-alpha-glucosaminide N-acetyltransferase catalytic" evidence="2">
    <location>
        <begin position="19"/>
        <end position="208"/>
    </location>
</feature>
<feature type="transmembrane region" description="Helical" evidence="1">
    <location>
        <begin position="111"/>
        <end position="130"/>
    </location>
</feature>
<protein>
    <submittedName>
        <fullName evidence="3">Heparan-alpha-glucosaminide N-acetyltransferase domain-containing protein</fullName>
    </submittedName>
</protein>
<feature type="transmembrane region" description="Helical" evidence="1">
    <location>
        <begin position="25"/>
        <end position="44"/>
    </location>
</feature>
<dbReference type="RefSeq" id="WP_275681844.1">
    <property type="nucleotide sequence ID" value="NZ_JAJLJH010000001.1"/>
</dbReference>
<feature type="transmembrane region" description="Helical" evidence="1">
    <location>
        <begin position="209"/>
        <end position="234"/>
    </location>
</feature>
<keyword evidence="4" id="KW-1185">Reference proteome</keyword>
<dbReference type="AlphaFoldDB" id="A0A9X1YG25"/>
<keyword evidence="1" id="KW-0472">Membrane</keyword>
<keyword evidence="1" id="KW-1133">Transmembrane helix</keyword>
<dbReference type="InterPro" id="IPR012429">
    <property type="entry name" value="HGSNAT_cat"/>
</dbReference>
<sequence length="400" mass="41235">MTSAALAQPATGLAMSGRRSHQLDLFRGLAAILMIVNHAGYQLLGADAVGGGWPAWLVFVGSAAPALFFFATGVGSGLASGSGERAASALRKIVLLLLADALLNWSTGTLLGLDFFGFAAVSTATLFGVRRARRPEFVAGGLLALVLVARFGLAPLVHGRIPDDSLLAFVTGNAAVHHISYPLGPWLAFPLLGFLVGRRWRQAGSSQEAWIVGAAAVLCLALWAVLAACGAPVFRWSSVSIAYFLCAVGIVAAAWLLADRAVAALPALAQRTSLRGPASLLIVPLHYGALGVLETLSAWPWDAAAWAAATIVLVLAVFVLSRTLVSSARRLAVPGPLAQVVVAAVAVAAGLTAWELAPPLLRLEVCSAGQVVIALLLLWSSNKRGAPLGAGSCNPAANRT</sequence>